<dbReference type="GO" id="GO:0000055">
    <property type="term" value="P:ribosomal large subunit export from nucleus"/>
    <property type="evidence" value="ECO:0007669"/>
    <property type="project" value="TreeGrafter"/>
</dbReference>
<dbReference type="GO" id="GO:0016887">
    <property type="term" value="F:ATP hydrolysis activity"/>
    <property type="evidence" value="ECO:0007669"/>
    <property type="project" value="InterPro"/>
</dbReference>
<evidence type="ECO:0000259" key="3">
    <source>
        <dbReference type="Pfam" id="PF07728"/>
    </source>
</evidence>
<dbReference type="EMBL" id="CAACVG010011373">
    <property type="protein sequence ID" value="VEN57938.1"/>
    <property type="molecule type" value="Genomic_DNA"/>
</dbReference>
<keyword evidence="1" id="KW-0547">Nucleotide-binding</keyword>
<dbReference type="Gene3D" id="3.40.50.300">
    <property type="entry name" value="P-loop containing nucleotide triphosphate hydrolases"/>
    <property type="match status" value="1"/>
</dbReference>
<evidence type="ECO:0000313" key="4">
    <source>
        <dbReference type="EMBL" id="VEN57938.1"/>
    </source>
</evidence>
<evidence type="ECO:0000256" key="1">
    <source>
        <dbReference type="ARBA" id="ARBA00022741"/>
    </source>
</evidence>
<gene>
    <name evidence="4" type="ORF">CALMAC_LOCUS16438</name>
</gene>
<protein>
    <recommendedName>
        <fullName evidence="3">ATPase dynein-related AAA domain-containing protein</fullName>
    </recommendedName>
</protein>
<evidence type="ECO:0000256" key="2">
    <source>
        <dbReference type="ARBA" id="ARBA00022840"/>
    </source>
</evidence>
<evidence type="ECO:0000313" key="5">
    <source>
        <dbReference type="Proteomes" id="UP000410492"/>
    </source>
</evidence>
<dbReference type="GO" id="GO:0030687">
    <property type="term" value="C:preribosome, large subunit precursor"/>
    <property type="evidence" value="ECO:0007669"/>
    <property type="project" value="TreeGrafter"/>
</dbReference>
<dbReference type="PANTHER" id="PTHR48103">
    <property type="entry name" value="MIDASIN-RELATED"/>
    <property type="match status" value="1"/>
</dbReference>
<accession>A0A653DD82</accession>
<name>A0A653DD82_CALMS</name>
<dbReference type="Pfam" id="PF07728">
    <property type="entry name" value="AAA_5"/>
    <property type="match status" value="1"/>
</dbReference>
<sequence length="2186" mass="254677">MDEEVRQFLKSASKLGDILETLKNISGSSSILEDLNIKLCKVIESVEREKSLNAGGKFEWVDSVLIKCLRNGDWLLIDNVNLCSAAVLDRLNALLEPKGVLTVSERGVGPDGKVVEIKPHKDFRLFLTMDPKNGEISRAMRNRGVEIHLMSLNDASEEKWDTLSLMDLEGLKDTKDMMALCRIETFLKDLILGEKPQLNELLKTASLIAQQLHQGTELKEAFRSAVIEVYYKSRSPVEFNCNNAFNVISEEVNRIVDEAAKERKEDQYRSCVTLKTSNFERCSMFEKICQQGFILETSEKNSSYMLASFFSISSKNDLEARYHFLQNKVAKSWLPLISQLYEIASSFNQNQDPDLPLDHQWLPDTTYTLNSSRTNVLIFALLIACEYHVEKDTFNASKLPKKQITLMEYMHQKQKKIVEDRFNEVLINEYLDLVRLYDDYVSNVIKELDKLSLSELVMMLYLMHWRFVLQKCTLKPINKISTKEQYHMIVNLKVHYKWFYKFAVKKLERLTNIDLPHAFKQVLFRINKELDTLSMLQKVSKAYRRQNNVPPPWVSKQQLEVITKFSRISHRFDVCDSNNEVVDILKYFDSNKELRKLLVDFKSKMKFEFNEVSEDLHRMVSIEEMCRNEVTSTNIDERELQILPLVDHFNHLEIMRTFASSNLNLLIDNVLIPINLSGTWLLYTKTKDETLLHELSTSYYLYLTNSASVRPFKFLQKTESEDYSKQALSDITPKISYYVNSLLSNEDNGSIVKLGNFRQLRRQHDQLTAILWRNFYQLSGGSYDFLECQKKRVTNLLSKFVSELASGLSVDEPTISNVINKLEMLREQDELSDPKEELLMLTERLQKCAAHIQRMSNVTAPESIYFVADIYMEIGYVKATLNSKLPLIDPLAKKTLKMEHCADLINRFTEMLQYYEKQNRIYNGSKETLHAICEPINEMIKNLKYKYEETYKYVAVRSEEVFYEAMLKEINFAFSTFLNPKHVSSSINKILHDRISALLDPNASELTVDENDAKRELSQIESSVANYEMLVRGWSNFKDSYPDIMHPLLASLTEYLYGLKLKLALLGKLLAEHRYRTCLGVNIDEELTKFCKFPVLDDKQNSYGDYVKMLTSSRMKDFVDYVLKSEDDVGVSKRENLRLLKCAIQEAFNHCVIEYKGTDCMNRSTFAEFIELVDVFIYAWNKQQEEKEIQEKEAESLYKTRTKCDDLSEEEQISAELKELFPDYHTSDYADFQKSLESTETREPVEETIKETVTYEDLKFVMNLHTTLVKNFTKSEWLNPDKNNHINHDFLLPVLEKQKVFAKILEKTHTALDYKVDVELLGCMNVVLAVTQRYGDVNQITDIVSPTRMLNKNSSDFYKDSNVEEVKSCYHILEELRRKILELLREWPDQPTLRDITTLIERIYSFDINSPVSRYLTGFEILLSKCHEWEEVAHSGVSLSDFSKNITEQIIQWRKLELNMWKDLLNKTHDRMNEPISKWWLYMYNICDQFITKSISETDLIQTLQTFMTKSNLAEFQSRLDLLYVFHCHATQLPKSDEIQSLISIFWNLYCYFEQYSQTISNKIKDLRSPIEKKLKDYVKIVRWKDINYWAIKETIDKSHRTLHKYMREFRDVLQQPVMPHLHNLEIGTRETEGIWDRPQRQNPSIHHYTLEADIYVAKQSLTKKIQAGEGGILSKAESYFLKSRKLCKETILATEYPTLVQSLDGFVTEVIENNKHLQNLEVDKTLPKEKQVSQAKSILQQKHRALADLFKNLNKIGLSYKTGILESKLKKPADDFAHRPIDLIKNFSHINHGRQEEKMLTIWNCCEMYYMRSQIRIDVLETALQNPSKDLGPQNMERCKGFSAHLLSLAQHQKQELTQSSRLYYYLRYYLLQMNEFCEGTDFLHIDLTNSIMTFLKNTTVVMNQYKIILNTCPSEDDFASDAVEVPVLKFGTKEGICYKYSNCWSETIALINGILTICRKISVLLQKCKKSAPAVEYDLVVPEFVPVPDFSELLKNLSSVKDSIGELSEAFDNNSTMRSLAWLQKEVTKLIEQCQENKSVEISFEKCKKHSAKLTEEILVVIQNLFKKYSGVKKAEKANEDEDETVELRDGNLKMLLVENLTSDVSTLDMKKILLRTHKLAKIVLSTPSQDIENVKKITYQTLPLLEQLIQFYQYFITQQVAAYRVTCKMMSILLNIFIELASK</sequence>
<organism evidence="4 5">
    <name type="scientific">Callosobruchus maculatus</name>
    <name type="common">Southern cowpea weevil</name>
    <name type="synonym">Pulse bruchid</name>
    <dbReference type="NCBI Taxonomy" id="64391"/>
    <lineage>
        <taxon>Eukaryota</taxon>
        <taxon>Metazoa</taxon>
        <taxon>Ecdysozoa</taxon>
        <taxon>Arthropoda</taxon>
        <taxon>Hexapoda</taxon>
        <taxon>Insecta</taxon>
        <taxon>Pterygota</taxon>
        <taxon>Neoptera</taxon>
        <taxon>Endopterygota</taxon>
        <taxon>Coleoptera</taxon>
        <taxon>Polyphaga</taxon>
        <taxon>Cucujiformia</taxon>
        <taxon>Chrysomeloidea</taxon>
        <taxon>Chrysomelidae</taxon>
        <taxon>Bruchinae</taxon>
        <taxon>Bruchini</taxon>
        <taxon>Callosobruchus</taxon>
    </lineage>
</organism>
<dbReference type="InterPro" id="IPR011704">
    <property type="entry name" value="ATPase_dyneun-rel_AAA"/>
</dbReference>
<proteinExistence type="predicted"/>
<dbReference type="GO" id="GO:0005634">
    <property type="term" value="C:nucleus"/>
    <property type="evidence" value="ECO:0007669"/>
    <property type="project" value="TreeGrafter"/>
</dbReference>
<dbReference type="GO" id="GO:0005524">
    <property type="term" value="F:ATP binding"/>
    <property type="evidence" value="ECO:0007669"/>
    <property type="project" value="UniProtKB-KW"/>
</dbReference>
<feature type="non-terminal residue" evidence="4">
    <location>
        <position position="2186"/>
    </location>
</feature>
<feature type="domain" description="ATPase dynein-related AAA" evidence="3">
    <location>
        <begin position="55"/>
        <end position="141"/>
    </location>
</feature>
<dbReference type="PANTHER" id="PTHR48103:SF2">
    <property type="entry name" value="MIDASIN"/>
    <property type="match status" value="1"/>
</dbReference>
<dbReference type="OrthoDB" id="422220at2759"/>
<keyword evidence="2" id="KW-0067">ATP-binding</keyword>
<dbReference type="GO" id="GO:0000027">
    <property type="term" value="P:ribosomal large subunit assembly"/>
    <property type="evidence" value="ECO:0007669"/>
    <property type="project" value="TreeGrafter"/>
</dbReference>
<reference evidence="4 5" key="1">
    <citation type="submission" date="2019-01" db="EMBL/GenBank/DDBJ databases">
        <authorList>
            <person name="Sayadi A."/>
        </authorList>
    </citation>
    <scope>NUCLEOTIDE SEQUENCE [LARGE SCALE GENOMIC DNA]</scope>
</reference>
<dbReference type="SUPFAM" id="SSF52540">
    <property type="entry name" value="P-loop containing nucleoside triphosphate hydrolases"/>
    <property type="match status" value="1"/>
</dbReference>
<dbReference type="Proteomes" id="UP000410492">
    <property type="component" value="Unassembled WGS sequence"/>
</dbReference>
<dbReference type="InterPro" id="IPR027417">
    <property type="entry name" value="P-loop_NTPase"/>
</dbReference>
<keyword evidence="5" id="KW-1185">Reference proteome</keyword>